<feature type="compositionally biased region" description="Polar residues" evidence="1">
    <location>
        <begin position="101"/>
        <end position="110"/>
    </location>
</feature>
<evidence type="ECO:0000313" key="3">
    <source>
        <dbReference type="Proteomes" id="UP000466396"/>
    </source>
</evidence>
<evidence type="ECO:0000313" key="2">
    <source>
        <dbReference type="EMBL" id="BBX98523.1"/>
    </source>
</evidence>
<reference evidence="2 3" key="1">
    <citation type="journal article" date="2019" name="Emerg. Microbes Infect.">
        <title>Comprehensive subspecies identification of 175 nontuberculous mycobacteria species based on 7547 genomic profiles.</title>
        <authorList>
            <person name="Matsumoto Y."/>
            <person name="Kinjo T."/>
            <person name="Motooka D."/>
            <person name="Nabeya D."/>
            <person name="Jung N."/>
            <person name="Uechi K."/>
            <person name="Horii T."/>
            <person name="Iida T."/>
            <person name="Fujita J."/>
            <person name="Nakamura S."/>
        </authorList>
    </citation>
    <scope>NUCLEOTIDE SEQUENCE [LARGE SCALE GENOMIC DNA]</scope>
    <source>
        <strain evidence="2 3">JCM 15657</strain>
    </source>
</reference>
<organism evidence="2 3">
    <name type="scientific">Mycobacterium lacus</name>
    <dbReference type="NCBI Taxonomy" id="169765"/>
    <lineage>
        <taxon>Bacteria</taxon>
        <taxon>Bacillati</taxon>
        <taxon>Actinomycetota</taxon>
        <taxon>Actinomycetes</taxon>
        <taxon>Mycobacteriales</taxon>
        <taxon>Mycobacteriaceae</taxon>
        <taxon>Mycobacterium</taxon>
    </lineage>
</organism>
<name>A0A7I7NQH0_9MYCO</name>
<dbReference type="KEGG" id="mlj:MLAC_38170"/>
<sequence>MLGQRCIVHDVFRTPVEVLCPVGRAGGANSHGTGGAGGDGDGGLSPIGAAHMHCCRYPASAVADQETGPGAVPPVVPRPPWPPLPTNITYQADGVAKPESRTATTGAATV</sequence>
<protein>
    <submittedName>
        <fullName evidence="2">Uncharacterized protein</fullName>
    </submittedName>
</protein>
<gene>
    <name evidence="2" type="ORF">MLAC_38170</name>
</gene>
<dbReference type="Proteomes" id="UP000466396">
    <property type="component" value="Chromosome"/>
</dbReference>
<dbReference type="EMBL" id="AP022581">
    <property type="protein sequence ID" value="BBX98523.1"/>
    <property type="molecule type" value="Genomic_DNA"/>
</dbReference>
<feature type="region of interest" description="Disordered" evidence="1">
    <location>
        <begin position="65"/>
        <end position="110"/>
    </location>
</feature>
<proteinExistence type="predicted"/>
<feature type="compositionally biased region" description="Pro residues" evidence="1">
    <location>
        <begin position="71"/>
        <end position="85"/>
    </location>
</feature>
<keyword evidence="3" id="KW-1185">Reference proteome</keyword>
<evidence type="ECO:0000256" key="1">
    <source>
        <dbReference type="SAM" id="MobiDB-lite"/>
    </source>
</evidence>
<dbReference type="AlphaFoldDB" id="A0A7I7NQH0"/>
<accession>A0A7I7NQH0</accession>